<protein>
    <submittedName>
        <fullName evidence="1">Uncharacterized protein</fullName>
    </submittedName>
</protein>
<dbReference type="KEGG" id="wci:WS105_0478"/>
<dbReference type="PIRSF" id="PIRSF037260">
    <property type="entry name" value="UPF0223"/>
    <property type="match status" value="1"/>
</dbReference>
<dbReference type="NCBIfam" id="NF003353">
    <property type="entry name" value="PRK04387.1"/>
    <property type="match status" value="1"/>
</dbReference>
<dbReference type="InterPro" id="IPR023324">
    <property type="entry name" value="BH2638-like_sf"/>
</dbReference>
<reference evidence="2" key="2">
    <citation type="submission" date="2014-08" db="EMBL/GenBank/DDBJ databases">
        <title>Complete genome of Weissella ceti strain WS74 isolated from diseased rainbow trout in Brazil.</title>
        <authorList>
            <person name="Figueiredo H.C.P."/>
            <person name="Leal C.A.G."/>
            <person name="Pereira F.L."/>
            <person name="Soares S.C."/>
            <person name="Dorella F.A."/>
            <person name="Carvalho A.F."/>
            <person name="Azevedo V.A.C."/>
        </authorList>
    </citation>
    <scope>NUCLEOTIDE SEQUENCE [LARGE SCALE GENOMIC DNA]</scope>
    <source>
        <strain evidence="2">WS74</strain>
    </source>
</reference>
<dbReference type="Pfam" id="PF05256">
    <property type="entry name" value="UPF0223"/>
    <property type="match status" value="1"/>
</dbReference>
<name>A0A075TV58_9LACO</name>
<keyword evidence="2" id="KW-1185">Reference proteome</keyword>
<evidence type="ECO:0000313" key="2">
    <source>
        <dbReference type="Proteomes" id="UP000029079"/>
    </source>
</evidence>
<proteinExistence type="predicted"/>
<dbReference type="EMBL" id="CP009223">
    <property type="protein sequence ID" value="AIM62732.1"/>
    <property type="molecule type" value="Genomic_DNA"/>
</dbReference>
<dbReference type="STRING" id="759620.WS105_0478"/>
<dbReference type="InterPro" id="IPR007920">
    <property type="entry name" value="UPF0223"/>
</dbReference>
<sequence>MADKNFNYPFLSGWSTDDVIKVSRLYTLVSDAYEKNVNREQLLAAYDDFKTVVPSKSEEKQLDRSFGQVSGYSIYRTVQTARNLTFKTFKMEP</sequence>
<dbReference type="PATRIC" id="fig|759620.7.peg.467"/>
<dbReference type="OrthoDB" id="1649074at2"/>
<dbReference type="KEGG" id="wce:WS08_0480"/>
<accession>A0A075TV58</accession>
<reference evidence="1 2" key="1">
    <citation type="journal article" date="2014" name="Genome Announc.">
        <title>Complete Genome Sequences of Fish Pathogenic Weissella ceti Strains WS74 and WS105.</title>
        <authorList>
            <person name="Figueiredo H.C."/>
            <person name="Leal C.A."/>
            <person name="Dorella F.A."/>
            <person name="Carvalho A.F."/>
            <person name="Soares S.C."/>
            <person name="Pereira F.L."/>
            <person name="Azevedo V.A."/>
        </authorList>
    </citation>
    <scope>NUCLEOTIDE SEQUENCE [LARGE SCALE GENOMIC DNA]</scope>
    <source>
        <strain evidence="1 2">WS74</strain>
    </source>
</reference>
<gene>
    <name evidence="1" type="ORF">WS74_0480</name>
</gene>
<dbReference type="Proteomes" id="UP000029079">
    <property type="component" value="Chromosome"/>
</dbReference>
<evidence type="ECO:0000313" key="1">
    <source>
        <dbReference type="EMBL" id="AIM62732.1"/>
    </source>
</evidence>
<dbReference type="KEGG" id="wct:WS74_0480"/>
<organism evidence="1 2">
    <name type="scientific">Weissella ceti</name>
    <dbReference type="NCBI Taxonomy" id="759620"/>
    <lineage>
        <taxon>Bacteria</taxon>
        <taxon>Bacillati</taxon>
        <taxon>Bacillota</taxon>
        <taxon>Bacilli</taxon>
        <taxon>Lactobacillales</taxon>
        <taxon>Lactobacillaceae</taxon>
        <taxon>Weissella</taxon>
    </lineage>
</organism>
<dbReference type="AlphaFoldDB" id="A0A075TV58"/>
<dbReference type="RefSeq" id="WP_009765421.1">
    <property type="nucleotide sequence ID" value="NZ_CP009223.1"/>
</dbReference>
<dbReference type="Gene3D" id="1.10.220.80">
    <property type="entry name" value="BH2638-like"/>
    <property type="match status" value="1"/>
</dbReference>
<dbReference type="SUPFAM" id="SSF158504">
    <property type="entry name" value="BH2638-like"/>
    <property type="match status" value="1"/>
</dbReference>